<dbReference type="GO" id="GO:0097272">
    <property type="term" value="P:ammonium homeostasis"/>
    <property type="evidence" value="ECO:0007669"/>
    <property type="project" value="TreeGrafter"/>
</dbReference>
<evidence type="ECO:0000313" key="11">
    <source>
        <dbReference type="WBParaSite" id="maker-uti_cns_0007217-snap-gene-0.4-mRNA-1"/>
    </source>
</evidence>
<evidence type="ECO:0000313" key="10">
    <source>
        <dbReference type="Proteomes" id="UP000095280"/>
    </source>
</evidence>
<keyword evidence="6 8" id="KW-0472">Membrane</keyword>
<feature type="transmembrane region" description="Helical" evidence="8">
    <location>
        <begin position="55"/>
        <end position="73"/>
    </location>
</feature>
<accession>A0A1I8HP43</accession>
<dbReference type="WBParaSite" id="maker-uti_cns_0007217-snap-gene-0.4-mRNA-1">
    <property type="protein sequence ID" value="maker-uti_cns_0007217-snap-gene-0.4-mRNA-1"/>
    <property type="gene ID" value="maker-uti_cns_0007217-snap-gene-0.4"/>
</dbReference>
<comment type="similarity">
    <text evidence="2 8">Belongs to the ammonia transporter channel (TC 1.A.11.2) family.</text>
</comment>
<feature type="transmembrane region" description="Helical" evidence="8">
    <location>
        <begin position="265"/>
        <end position="288"/>
    </location>
</feature>
<keyword evidence="7 8" id="KW-0924">Ammonia transport</keyword>
<keyword evidence="10" id="KW-1185">Reference proteome</keyword>
<evidence type="ECO:0000256" key="4">
    <source>
        <dbReference type="ARBA" id="ARBA00022692"/>
    </source>
</evidence>
<reference evidence="11" key="1">
    <citation type="submission" date="2016-11" db="UniProtKB">
        <authorList>
            <consortium name="WormBaseParasite"/>
        </authorList>
    </citation>
    <scope>IDENTIFICATION</scope>
</reference>
<feature type="transmembrane region" description="Helical" evidence="8">
    <location>
        <begin position="392"/>
        <end position="413"/>
    </location>
</feature>
<keyword evidence="3 8" id="KW-0813">Transport</keyword>
<evidence type="ECO:0000256" key="3">
    <source>
        <dbReference type="ARBA" id="ARBA00022448"/>
    </source>
</evidence>
<dbReference type="Gene3D" id="1.10.3430.10">
    <property type="entry name" value="Ammonium transporter AmtB like domains"/>
    <property type="match status" value="1"/>
</dbReference>
<dbReference type="InterPro" id="IPR024041">
    <property type="entry name" value="NH4_transpt_AmtB-like_dom"/>
</dbReference>
<name>A0A1I8HP43_9PLAT</name>
<dbReference type="NCBIfam" id="TIGR00836">
    <property type="entry name" value="amt"/>
    <property type="match status" value="1"/>
</dbReference>
<dbReference type="PANTHER" id="PTHR11730">
    <property type="entry name" value="AMMONIUM TRANSPORTER"/>
    <property type="match status" value="1"/>
</dbReference>
<evidence type="ECO:0000256" key="8">
    <source>
        <dbReference type="RuleBase" id="RU362002"/>
    </source>
</evidence>
<keyword evidence="4 8" id="KW-0812">Transmembrane</keyword>
<dbReference type="InterPro" id="IPR029020">
    <property type="entry name" value="Ammonium/urea_transptr"/>
</dbReference>
<feature type="transmembrane region" description="Helical" evidence="8">
    <location>
        <begin position="295"/>
        <end position="314"/>
    </location>
</feature>
<dbReference type="FunFam" id="1.10.3430.10:FF:000010">
    <property type="entry name" value="Ammonium transporter"/>
    <property type="match status" value="1"/>
</dbReference>
<evidence type="ECO:0000256" key="7">
    <source>
        <dbReference type="ARBA" id="ARBA00023177"/>
    </source>
</evidence>
<keyword evidence="5 8" id="KW-1133">Transmembrane helix</keyword>
<evidence type="ECO:0000256" key="6">
    <source>
        <dbReference type="ARBA" id="ARBA00023136"/>
    </source>
</evidence>
<dbReference type="Proteomes" id="UP000095280">
    <property type="component" value="Unplaced"/>
</dbReference>
<dbReference type="Pfam" id="PF00909">
    <property type="entry name" value="Ammonium_transp"/>
    <property type="match status" value="1"/>
</dbReference>
<dbReference type="PANTHER" id="PTHR11730:SF6">
    <property type="entry name" value="AMMONIUM TRANSPORTER"/>
    <property type="match status" value="1"/>
</dbReference>
<dbReference type="InterPro" id="IPR001905">
    <property type="entry name" value="Ammonium_transpt"/>
</dbReference>
<feature type="domain" description="Ammonium transporter AmtB-like" evidence="9">
    <location>
        <begin position="23"/>
        <end position="440"/>
    </location>
</feature>
<comment type="subcellular location">
    <subcellularLocation>
        <location evidence="8">Cell membrane</location>
        <topology evidence="8">Multi-pass membrane protein</topology>
    </subcellularLocation>
    <subcellularLocation>
        <location evidence="1">Membrane</location>
        <topology evidence="1">Multi-pass membrane protein</topology>
    </subcellularLocation>
</comment>
<evidence type="ECO:0000256" key="1">
    <source>
        <dbReference type="ARBA" id="ARBA00004141"/>
    </source>
</evidence>
<sequence>ISAIDIDSLSADMTALKESLNDVFLCLMSIVILSMQVGFALLEAGSVPAKNVTSILLRNVLDSFVGATMYYLFGYALSFGQPDNRFCGAGYWALSGLPTNRYSHFLFNAMFAATAASIVSGAVADRSTFSAYTMYTALISGFVYPIVSHWVWSPRGWLAATNVTIVGVDAPVQLRFMDFAGSGVVHLLGGSASFVAAVILRPRIGRFPANSPTSEPTSTAATTSGVIPGHSVPLVATGGFVLFCGFLAFNGGSHASVSSVGDGRVLALAMLNTLLSGSASGLTVLAVSKIRTGRWSLLSTVNAGLSGMVSICASCNSVEPWAALATGVVAGVAYLACSNLVVRLRVDDPVEAVSVHFSGGLVGLLLVALFHSKRGILANPGLLSALNFAWQLVGLIVIIAWSTGFSLAVFGCLQLAGWYRVSELDEGVGLDKAEHGEAAYPYERLRETGELLAAKFDDCNEF</sequence>
<feature type="transmembrane region" description="Helical" evidence="8">
    <location>
        <begin position="131"/>
        <end position="152"/>
    </location>
</feature>
<organism evidence="10 11">
    <name type="scientific">Macrostomum lignano</name>
    <dbReference type="NCBI Taxonomy" id="282301"/>
    <lineage>
        <taxon>Eukaryota</taxon>
        <taxon>Metazoa</taxon>
        <taxon>Spiralia</taxon>
        <taxon>Lophotrochozoa</taxon>
        <taxon>Platyhelminthes</taxon>
        <taxon>Rhabditophora</taxon>
        <taxon>Macrostomorpha</taxon>
        <taxon>Macrostomida</taxon>
        <taxon>Macrostomidae</taxon>
        <taxon>Macrostomum</taxon>
    </lineage>
</organism>
<dbReference type="SUPFAM" id="SSF111352">
    <property type="entry name" value="Ammonium transporter"/>
    <property type="match status" value="1"/>
</dbReference>
<feature type="transmembrane region" description="Helical" evidence="8">
    <location>
        <begin position="232"/>
        <end position="253"/>
    </location>
</feature>
<feature type="transmembrane region" description="Helical" evidence="8">
    <location>
        <begin position="353"/>
        <end position="372"/>
    </location>
</feature>
<feature type="transmembrane region" description="Helical" evidence="8">
    <location>
        <begin position="179"/>
        <end position="200"/>
    </location>
</feature>
<feature type="transmembrane region" description="Helical" evidence="8">
    <location>
        <begin position="22"/>
        <end position="43"/>
    </location>
</feature>
<evidence type="ECO:0000256" key="5">
    <source>
        <dbReference type="ARBA" id="ARBA00022989"/>
    </source>
</evidence>
<dbReference type="GO" id="GO:0005886">
    <property type="term" value="C:plasma membrane"/>
    <property type="evidence" value="ECO:0007669"/>
    <property type="project" value="UniProtKB-SubCell"/>
</dbReference>
<dbReference type="GO" id="GO:0008519">
    <property type="term" value="F:ammonium channel activity"/>
    <property type="evidence" value="ECO:0007669"/>
    <property type="project" value="InterPro"/>
</dbReference>
<dbReference type="AlphaFoldDB" id="A0A1I8HP43"/>
<feature type="transmembrane region" description="Helical" evidence="8">
    <location>
        <begin position="105"/>
        <end position="124"/>
    </location>
</feature>
<proteinExistence type="inferred from homology"/>
<feature type="transmembrane region" description="Helical" evidence="8">
    <location>
        <begin position="320"/>
        <end position="341"/>
    </location>
</feature>
<protein>
    <recommendedName>
        <fullName evidence="8">Ammonium transporter</fullName>
    </recommendedName>
</protein>
<evidence type="ECO:0000256" key="2">
    <source>
        <dbReference type="ARBA" id="ARBA00005887"/>
    </source>
</evidence>
<evidence type="ECO:0000259" key="9">
    <source>
        <dbReference type="Pfam" id="PF00909"/>
    </source>
</evidence>